<dbReference type="AlphaFoldDB" id="A0A3P1SM76"/>
<dbReference type="RefSeq" id="WP_124927109.1">
    <property type="nucleotide sequence ID" value="NZ_BMOH01000003.1"/>
</dbReference>
<dbReference type="OrthoDB" id="6064972at2"/>
<organism evidence="1 2">
    <name type="scientific">Amphritea balenae</name>
    <dbReference type="NCBI Taxonomy" id="452629"/>
    <lineage>
        <taxon>Bacteria</taxon>
        <taxon>Pseudomonadati</taxon>
        <taxon>Pseudomonadota</taxon>
        <taxon>Gammaproteobacteria</taxon>
        <taxon>Oceanospirillales</taxon>
        <taxon>Oceanospirillaceae</taxon>
        <taxon>Amphritea</taxon>
    </lineage>
</organism>
<accession>A0A3P1SM76</accession>
<reference evidence="1 2" key="1">
    <citation type="submission" date="2018-11" db="EMBL/GenBank/DDBJ databases">
        <title>The draft genome sequence of Amphritea balenae JAMM 1525T.</title>
        <authorList>
            <person name="Fang Z."/>
            <person name="Zhang Y."/>
            <person name="Han X."/>
        </authorList>
    </citation>
    <scope>NUCLEOTIDE SEQUENCE [LARGE SCALE GENOMIC DNA]</scope>
    <source>
        <strain evidence="1 2">JAMM 1525</strain>
    </source>
</reference>
<dbReference type="Proteomes" id="UP000267535">
    <property type="component" value="Unassembled WGS sequence"/>
</dbReference>
<keyword evidence="2" id="KW-1185">Reference proteome</keyword>
<comment type="caution">
    <text evidence="1">The sequence shown here is derived from an EMBL/GenBank/DDBJ whole genome shotgun (WGS) entry which is preliminary data.</text>
</comment>
<dbReference type="EMBL" id="RQXV01000009">
    <property type="protein sequence ID" value="RRC98014.1"/>
    <property type="molecule type" value="Genomic_DNA"/>
</dbReference>
<name>A0A3P1SM76_9GAMM</name>
<sequence>MPRIKSASEKAAGKLISAIQKEWGEELGFPIAEESEDVMGLAHSLLQARTSSKMKEVLDGATITQYLGEEWVSNHPSVIPAIESLIKAMEQEDA</sequence>
<proteinExistence type="predicted"/>
<protein>
    <submittedName>
        <fullName evidence="1">Uncharacterized protein</fullName>
    </submittedName>
</protein>
<evidence type="ECO:0000313" key="2">
    <source>
        <dbReference type="Proteomes" id="UP000267535"/>
    </source>
</evidence>
<evidence type="ECO:0000313" key="1">
    <source>
        <dbReference type="EMBL" id="RRC98014.1"/>
    </source>
</evidence>
<gene>
    <name evidence="1" type="ORF">EHS89_15675</name>
</gene>